<feature type="domain" description="Cation/H+ exchanger transmembrane" evidence="8">
    <location>
        <begin position="75"/>
        <end position="241"/>
    </location>
</feature>
<evidence type="ECO:0000313" key="9">
    <source>
        <dbReference type="Proteomes" id="UP000887565"/>
    </source>
</evidence>
<dbReference type="InterPro" id="IPR050794">
    <property type="entry name" value="CPA2_transporter"/>
</dbReference>
<dbReference type="PANTHER" id="PTHR32468:SF0">
    <property type="entry name" value="K(+)_H(+) ANTIPORTER 1"/>
    <property type="match status" value="1"/>
</dbReference>
<keyword evidence="4 7" id="KW-1133">Transmembrane helix</keyword>
<sequence length="241" mass="26134">MIDDESITKVVIQISTISAFNMNEIINISRQATGQLCKSAENSDHSQEGGVLSGRNALDSDLSRFLVQATIIIVLSRFLHIFLRKLRQPRVIAEMLGGILLGPSALGSIPGFTNLLFPKSSLRTLNLVANIGLVFYLFLVGLELEPQAFFNNIKRSLAISLAGIVLPFTVGVACSYGLYVYLLVPNEHNVPFTSFLLFTGCAISITAFPVLARILTEKKLLHTPVGLMAISAAALNDATAW</sequence>
<dbReference type="Proteomes" id="UP000887565">
    <property type="component" value="Unplaced"/>
</dbReference>
<feature type="transmembrane region" description="Helical" evidence="7">
    <location>
        <begin position="125"/>
        <end position="144"/>
    </location>
</feature>
<comment type="subcellular location">
    <subcellularLocation>
        <location evidence="1">Membrane</location>
        <topology evidence="1">Multi-pass membrane protein</topology>
    </subcellularLocation>
</comment>
<protein>
    <submittedName>
        <fullName evidence="10">Cation/H+ exchanger domain-containing protein</fullName>
    </submittedName>
</protein>
<dbReference type="Gene3D" id="1.20.1530.20">
    <property type="match status" value="1"/>
</dbReference>
<accession>A0A915J5E8</accession>
<feature type="transmembrane region" description="Helical" evidence="7">
    <location>
        <begin position="95"/>
        <end position="113"/>
    </location>
</feature>
<evidence type="ECO:0000256" key="6">
    <source>
        <dbReference type="ARBA" id="ARBA00023136"/>
    </source>
</evidence>
<feature type="transmembrane region" description="Helical" evidence="7">
    <location>
        <begin position="65"/>
        <end position="83"/>
    </location>
</feature>
<evidence type="ECO:0000256" key="3">
    <source>
        <dbReference type="ARBA" id="ARBA00022692"/>
    </source>
</evidence>
<evidence type="ECO:0000256" key="4">
    <source>
        <dbReference type="ARBA" id="ARBA00022989"/>
    </source>
</evidence>
<feature type="transmembrane region" description="Helical" evidence="7">
    <location>
        <begin position="190"/>
        <end position="212"/>
    </location>
</feature>
<evidence type="ECO:0000256" key="1">
    <source>
        <dbReference type="ARBA" id="ARBA00004141"/>
    </source>
</evidence>
<reference evidence="10" key="1">
    <citation type="submission" date="2022-11" db="UniProtKB">
        <authorList>
            <consortium name="WormBaseParasite"/>
        </authorList>
    </citation>
    <scope>IDENTIFICATION</scope>
</reference>
<evidence type="ECO:0000256" key="5">
    <source>
        <dbReference type="ARBA" id="ARBA00023065"/>
    </source>
</evidence>
<evidence type="ECO:0000256" key="7">
    <source>
        <dbReference type="SAM" id="Phobius"/>
    </source>
</evidence>
<organism evidence="9 10">
    <name type="scientific">Romanomermis culicivorax</name>
    <name type="common">Nematode worm</name>
    <dbReference type="NCBI Taxonomy" id="13658"/>
    <lineage>
        <taxon>Eukaryota</taxon>
        <taxon>Metazoa</taxon>
        <taxon>Ecdysozoa</taxon>
        <taxon>Nematoda</taxon>
        <taxon>Enoplea</taxon>
        <taxon>Dorylaimia</taxon>
        <taxon>Mermithida</taxon>
        <taxon>Mermithoidea</taxon>
        <taxon>Mermithidae</taxon>
        <taxon>Romanomermis</taxon>
    </lineage>
</organism>
<dbReference type="Pfam" id="PF00999">
    <property type="entry name" value="Na_H_Exchanger"/>
    <property type="match status" value="1"/>
</dbReference>
<dbReference type="InterPro" id="IPR006153">
    <property type="entry name" value="Cation/H_exchanger_TM"/>
</dbReference>
<keyword evidence="9" id="KW-1185">Reference proteome</keyword>
<keyword evidence="3 7" id="KW-0812">Transmembrane</keyword>
<dbReference type="AlphaFoldDB" id="A0A915J5E8"/>
<dbReference type="GO" id="GO:1902600">
    <property type="term" value="P:proton transmembrane transport"/>
    <property type="evidence" value="ECO:0007669"/>
    <property type="project" value="InterPro"/>
</dbReference>
<dbReference type="GO" id="GO:0016020">
    <property type="term" value="C:membrane"/>
    <property type="evidence" value="ECO:0007669"/>
    <property type="project" value="UniProtKB-SubCell"/>
</dbReference>
<proteinExistence type="predicted"/>
<keyword evidence="5" id="KW-0406">Ion transport</keyword>
<dbReference type="GO" id="GO:0015297">
    <property type="term" value="F:antiporter activity"/>
    <property type="evidence" value="ECO:0007669"/>
    <property type="project" value="InterPro"/>
</dbReference>
<evidence type="ECO:0000313" key="10">
    <source>
        <dbReference type="WBParaSite" id="nRc.2.0.1.t20938-RA"/>
    </source>
</evidence>
<dbReference type="WBParaSite" id="nRc.2.0.1.t20938-RA">
    <property type="protein sequence ID" value="nRc.2.0.1.t20938-RA"/>
    <property type="gene ID" value="nRc.2.0.1.g20938"/>
</dbReference>
<evidence type="ECO:0000256" key="2">
    <source>
        <dbReference type="ARBA" id="ARBA00022448"/>
    </source>
</evidence>
<dbReference type="PANTHER" id="PTHR32468">
    <property type="entry name" value="CATION/H + ANTIPORTER"/>
    <property type="match status" value="1"/>
</dbReference>
<keyword evidence="2" id="KW-0813">Transport</keyword>
<dbReference type="InterPro" id="IPR038770">
    <property type="entry name" value="Na+/solute_symporter_sf"/>
</dbReference>
<evidence type="ECO:0000259" key="8">
    <source>
        <dbReference type="Pfam" id="PF00999"/>
    </source>
</evidence>
<name>A0A915J5E8_ROMCU</name>
<feature type="transmembrane region" description="Helical" evidence="7">
    <location>
        <begin position="156"/>
        <end position="184"/>
    </location>
</feature>
<keyword evidence="6 7" id="KW-0472">Membrane</keyword>